<dbReference type="PROSITE" id="PS50192">
    <property type="entry name" value="T_SNARE"/>
    <property type="match status" value="1"/>
</dbReference>
<evidence type="ECO:0000256" key="8">
    <source>
        <dbReference type="PROSITE-ProRule" id="PRU00284"/>
    </source>
</evidence>
<comment type="similarity">
    <text evidence="7">Belongs to the methyl-accepting chemotaxis (MCP) protein family.</text>
</comment>
<gene>
    <name evidence="12" type="ORF">TDIS_0390</name>
</gene>
<evidence type="ECO:0000313" key="13">
    <source>
        <dbReference type="Proteomes" id="UP000078390"/>
    </source>
</evidence>
<evidence type="ECO:0000313" key="12">
    <source>
        <dbReference type="EMBL" id="OAQ21872.1"/>
    </source>
</evidence>
<dbReference type="GO" id="GO:0005886">
    <property type="term" value="C:plasma membrane"/>
    <property type="evidence" value="ECO:0007669"/>
    <property type="project" value="UniProtKB-SubCell"/>
</dbReference>
<dbReference type="AlphaFoldDB" id="A0A179D8V0"/>
<comment type="subcellular location">
    <subcellularLocation>
        <location evidence="1">Cell inner membrane</location>
        <topology evidence="1">Multi-pass membrane protein</topology>
    </subcellularLocation>
</comment>
<dbReference type="InterPro" id="IPR004089">
    <property type="entry name" value="MCPsignal_dom"/>
</dbReference>
<dbReference type="InterPro" id="IPR004090">
    <property type="entry name" value="Chemotax_Me-accpt_rcpt"/>
</dbReference>
<evidence type="ECO:0000256" key="6">
    <source>
        <dbReference type="ARBA" id="ARBA00023224"/>
    </source>
</evidence>
<dbReference type="PRINTS" id="PR00260">
    <property type="entry name" value="CHEMTRNSDUCR"/>
</dbReference>
<dbReference type="Gene3D" id="1.20.120.30">
    <property type="entry name" value="Aspartate receptor, ligand-binding domain"/>
    <property type="match status" value="1"/>
</dbReference>
<keyword evidence="6 8" id="KW-0807">Transducer</keyword>
<evidence type="ECO:0000256" key="4">
    <source>
        <dbReference type="ARBA" id="ARBA00022989"/>
    </source>
</evidence>
<feature type="transmembrane region" description="Helical" evidence="9">
    <location>
        <begin position="12"/>
        <end position="33"/>
    </location>
</feature>
<evidence type="ECO:0000259" key="10">
    <source>
        <dbReference type="PROSITE" id="PS50111"/>
    </source>
</evidence>
<dbReference type="EMBL" id="LWLG01000001">
    <property type="protein sequence ID" value="OAQ21872.1"/>
    <property type="molecule type" value="Genomic_DNA"/>
</dbReference>
<evidence type="ECO:0000256" key="2">
    <source>
        <dbReference type="ARBA" id="ARBA00022519"/>
    </source>
</evidence>
<evidence type="ECO:0000256" key="3">
    <source>
        <dbReference type="ARBA" id="ARBA00022692"/>
    </source>
</evidence>
<evidence type="ECO:0000256" key="5">
    <source>
        <dbReference type="ARBA" id="ARBA00023136"/>
    </source>
</evidence>
<dbReference type="CDD" id="cd11386">
    <property type="entry name" value="MCP_signal"/>
    <property type="match status" value="1"/>
</dbReference>
<reference evidence="12 13" key="1">
    <citation type="submission" date="2016-04" db="EMBL/GenBank/DDBJ databases">
        <title>Genome analysis of Thermosulfurimonas dismutans, the first thermophilic sulfur-disproportionating bacterium of the phylum Thermodesulfobacteria.</title>
        <authorList>
            <person name="Mardanov A.V."/>
            <person name="Beletsky A.V."/>
            <person name="Kadnikov V.V."/>
            <person name="Slobodkin A.I."/>
            <person name="Ravin N.V."/>
        </authorList>
    </citation>
    <scope>NUCLEOTIDE SEQUENCE [LARGE SCALE GENOMIC DNA]</scope>
    <source>
        <strain evidence="12 13">S95</strain>
    </source>
</reference>
<dbReference type="PROSITE" id="PS50111">
    <property type="entry name" value="CHEMOTAXIS_TRANSDUC_2"/>
    <property type="match status" value="1"/>
</dbReference>
<evidence type="ECO:0000256" key="1">
    <source>
        <dbReference type="ARBA" id="ARBA00004429"/>
    </source>
</evidence>
<dbReference type="SMART" id="SM00283">
    <property type="entry name" value="MA"/>
    <property type="match status" value="1"/>
</dbReference>
<keyword evidence="2" id="KW-0997">Cell inner membrane</keyword>
<proteinExistence type="inferred from homology"/>
<feature type="domain" description="Methyl-accepting transducer" evidence="10">
    <location>
        <begin position="256"/>
        <end position="478"/>
    </location>
</feature>
<dbReference type="InterPro" id="IPR000727">
    <property type="entry name" value="T_SNARE_dom"/>
</dbReference>
<keyword evidence="2" id="KW-1003">Cell membrane</keyword>
<feature type="domain" description="T-SNARE coiled-coil homology" evidence="11">
    <location>
        <begin position="408"/>
        <end position="470"/>
    </location>
</feature>
<dbReference type="SUPFAM" id="SSF58104">
    <property type="entry name" value="Methyl-accepting chemotaxis protein (MCP) signaling domain"/>
    <property type="match status" value="1"/>
</dbReference>
<feature type="transmembrane region" description="Helical" evidence="9">
    <location>
        <begin position="172"/>
        <end position="190"/>
    </location>
</feature>
<dbReference type="InterPro" id="IPR029095">
    <property type="entry name" value="NarX-like_N"/>
</dbReference>
<evidence type="ECO:0000256" key="9">
    <source>
        <dbReference type="SAM" id="Phobius"/>
    </source>
</evidence>
<dbReference type="Pfam" id="PF00015">
    <property type="entry name" value="MCPsignal"/>
    <property type="match status" value="1"/>
</dbReference>
<organism evidence="12 13">
    <name type="scientific">Thermosulfurimonas dismutans</name>
    <dbReference type="NCBI Taxonomy" id="999894"/>
    <lineage>
        <taxon>Bacteria</taxon>
        <taxon>Pseudomonadati</taxon>
        <taxon>Thermodesulfobacteriota</taxon>
        <taxon>Thermodesulfobacteria</taxon>
        <taxon>Thermodesulfobacteriales</taxon>
        <taxon>Thermodesulfobacteriaceae</taxon>
        <taxon>Thermosulfurimonas</taxon>
    </lineage>
</organism>
<keyword evidence="4 9" id="KW-1133">Transmembrane helix</keyword>
<dbReference type="Proteomes" id="UP000078390">
    <property type="component" value="Unassembled WGS sequence"/>
</dbReference>
<dbReference type="GO" id="GO:0007165">
    <property type="term" value="P:signal transduction"/>
    <property type="evidence" value="ECO:0007669"/>
    <property type="project" value="UniProtKB-KW"/>
</dbReference>
<comment type="caution">
    <text evidence="12">The sequence shown here is derived from an EMBL/GenBank/DDBJ whole genome shotgun (WGS) entry which is preliminary data.</text>
</comment>
<protein>
    <submittedName>
        <fullName evidence="12">Methyl-accepting chemotaxis protein</fullName>
    </submittedName>
</protein>
<dbReference type="PANTHER" id="PTHR32089:SF112">
    <property type="entry name" value="LYSOZYME-LIKE PROTEIN-RELATED"/>
    <property type="match status" value="1"/>
</dbReference>
<evidence type="ECO:0000256" key="7">
    <source>
        <dbReference type="ARBA" id="ARBA00029447"/>
    </source>
</evidence>
<keyword evidence="13" id="KW-1185">Reference proteome</keyword>
<dbReference type="PANTHER" id="PTHR32089">
    <property type="entry name" value="METHYL-ACCEPTING CHEMOTAXIS PROTEIN MCPB"/>
    <property type="match status" value="1"/>
</dbReference>
<dbReference type="Gene3D" id="1.10.287.950">
    <property type="entry name" value="Methyl-accepting chemotaxis protein"/>
    <property type="match status" value="1"/>
</dbReference>
<dbReference type="OrthoDB" id="9765238at2"/>
<dbReference type="STRING" id="999894.TDIS_0390"/>
<dbReference type="RefSeq" id="WP_068668726.1">
    <property type="nucleotide sequence ID" value="NZ_LWLG01000001.1"/>
</dbReference>
<dbReference type="Pfam" id="PF13675">
    <property type="entry name" value="PilJ"/>
    <property type="match status" value="1"/>
</dbReference>
<keyword evidence="5 9" id="KW-0472">Membrane</keyword>
<keyword evidence="3 9" id="KW-0812">Transmembrane</keyword>
<sequence length="647" mass="73137">MRKSLSLQSLLSLSLGVLLFLQLLSVGIVWYLFRNQGELATLINLSGRQRMLTQRMTKEILEYRRTPSLENRKRIRTTLKLYDESLHKLKAASSLEKETSVQEALRKNFAFWKIFKKEIEILLTLSPGDADFERHMEYILNNNLKLLEISNSVVKTIEEVSLRNQKRTETSLLVILGIFFIILLVVFLTTRRLVIRPLAMITEVFRHIGTGDMRVEFPKSQLTEVKILSEAAMGLANFISRTLQALKIQNEVQKASEDTVRKSADRLRSESEKLNRFSEDIAQAVITTRESVEAVTRSAEELTQAINEISESVTRTAAATGEARTKAEATDAVVKRLGEQAREIGSIVETIQTIAEQTNLLALNATIEAARAGEAGKGFAVVANEVKELARQTAEATKRITETIQRIQQGVEEAVASTDEITRTVIELNEHANTIASAVEEQTAVVSEISSNLGQVSQEVDSLSQKSENLTRISEDFNQMAQELYVTLKGIKESTEELERINRLFSSRETHLEVKGVACALALQEAILGHIMWRCRVIEAVLTGSSPQVERDPTRCYLGRVLSVWEPEDPTLASLVEKVKEPHRRLHEMVNELDRFMDSSNHIVSTEEKIKWLEENLYPIFEEVISILFELVTICRQKYVQGEIEVI</sequence>
<accession>A0A179D8V0</accession>
<evidence type="ECO:0000259" key="11">
    <source>
        <dbReference type="PROSITE" id="PS50192"/>
    </source>
</evidence>
<dbReference type="GO" id="GO:0004888">
    <property type="term" value="F:transmembrane signaling receptor activity"/>
    <property type="evidence" value="ECO:0007669"/>
    <property type="project" value="InterPro"/>
</dbReference>
<name>A0A179D8V0_9BACT</name>
<dbReference type="GO" id="GO:0006935">
    <property type="term" value="P:chemotaxis"/>
    <property type="evidence" value="ECO:0007669"/>
    <property type="project" value="InterPro"/>
</dbReference>